<keyword evidence="3" id="KW-1185">Reference proteome</keyword>
<organism evidence="2 3">
    <name type="scientific">Arcobacter caeni</name>
    <dbReference type="NCBI Taxonomy" id="1912877"/>
    <lineage>
        <taxon>Bacteria</taxon>
        <taxon>Pseudomonadati</taxon>
        <taxon>Campylobacterota</taxon>
        <taxon>Epsilonproteobacteria</taxon>
        <taxon>Campylobacterales</taxon>
        <taxon>Arcobacteraceae</taxon>
        <taxon>Arcobacter</taxon>
    </lineage>
</organism>
<evidence type="ECO:0000313" key="3">
    <source>
        <dbReference type="Proteomes" id="UP000251135"/>
    </source>
</evidence>
<dbReference type="InterPro" id="IPR004256">
    <property type="entry name" value="DUF234"/>
</dbReference>
<comment type="caution">
    <text evidence="2">The sequence shown here is derived from an EMBL/GenBank/DDBJ whole genome shotgun (WGS) entry which is preliminary data.</text>
</comment>
<name>A0A363D1M2_9BACT</name>
<gene>
    <name evidence="2" type="ORF">B0174_05175</name>
</gene>
<dbReference type="AlphaFoldDB" id="A0A363D1M2"/>
<accession>A0A363D1M2</accession>
<protein>
    <recommendedName>
        <fullName evidence="1">DUF234 domain-containing protein</fullName>
    </recommendedName>
</protein>
<dbReference type="PANTHER" id="PTHR34704:SF1">
    <property type="entry name" value="ATPASE"/>
    <property type="match status" value="1"/>
</dbReference>
<dbReference type="Pfam" id="PF03008">
    <property type="entry name" value="DUF234"/>
    <property type="match status" value="1"/>
</dbReference>
<evidence type="ECO:0000313" key="2">
    <source>
        <dbReference type="EMBL" id="PUE65192.1"/>
    </source>
</evidence>
<proteinExistence type="predicted"/>
<sequence length="292" mass="33913">MILIDQSTKNQFRIFCQENKITDMEIAVKYFIVFGGLNIKIDTTKPLLELIEKHILNDYTNLKYEITTICGGYKVDQAILTGIAQGDRRTTTSFKRAFVSFEEGNRCVEKIIDRGIIEIESSQHHLAKKRGDDKIAKKLLFTAPFLRFWFAFVSPIYKGIKEKNYKEFFELYENKEAEFGNFIFEELAMEYIRDAFAQDPVKQFGRYWDEKIEIDLVAKTTSGKIIAGNCKYINSKLKKNELNKLKEDCKSIDLNVDIFVIFSKNGFSNELKSQKSETLKLFTPKSFKLLLA</sequence>
<dbReference type="OrthoDB" id="9801758at2"/>
<reference evidence="2 3" key="1">
    <citation type="submission" date="2017-02" db="EMBL/GenBank/DDBJ databases">
        <title>Arcobacter caeni sp. nov, a new Arcobacter species isolated from reclaimed water.</title>
        <authorList>
            <person name="Figueras M.J."/>
            <person name="Perez-Cataluna A."/>
            <person name="Salas-Masso N."/>
        </authorList>
    </citation>
    <scope>NUCLEOTIDE SEQUENCE [LARGE SCALE GENOMIC DNA]</scope>
    <source>
        <strain evidence="2 3">RW17-10</strain>
    </source>
</reference>
<feature type="domain" description="DUF234" evidence="1">
    <location>
        <begin position="149"/>
        <end position="241"/>
    </location>
</feature>
<dbReference type="EMBL" id="MUXE01000005">
    <property type="protein sequence ID" value="PUE65192.1"/>
    <property type="molecule type" value="Genomic_DNA"/>
</dbReference>
<dbReference type="Proteomes" id="UP000251135">
    <property type="component" value="Unassembled WGS sequence"/>
</dbReference>
<evidence type="ECO:0000259" key="1">
    <source>
        <dbReference type="Pfam" id="PF03008"/>
    </source>
</evidence>
<dbReference type="PANTHER" id="PTHR34704">
    <property type="entry name" value="ATPASE"/>
    <property type="match status" value="1"/>
</dbReference>